<evidence type="ECO:0000313" key="1">
    <source>
        <dbReference type="EMBL" id="NUV77927.1"/>
    </source>
</evidence>
<sequence length="178" mass="19991">MSQNDVPEFDELLRAAQHSAVHLEMRDVYGVGDETADFERFTRTGVHPDADPATADWGGWVPLVKETVARGVVMRRARIVSEPVTDYIRFEHAGTTVNLAAGELVRWLPRRKASDIALPGNDFWIFDNKVVQFNHFTGAGDWATPKYSMSEDADVVKLCASAFEAVWERGIPHEQYTV</sequence>
<name>A0ACC7Y7M7_9ACTN</name>
<evidence type="ECO:0000313" key="2">
    <source>
        <dbReference type="Proteomes" id="UP000556843"/>
    </source>
</evidence>
<proteinExistence type="predicted"/>
<protein>
    <submittedName>
        <fullName evidence="1">Uncharacterized protein</fullName>
    </submittedName>
</protein>
<gene>
    <name evidence="1" type="ORF">G6W56_28230</name>
</gene>
<organism evidence="1 2">
    <name type="scientific">Streptomyces fungicidicus</name>
    <dbReference type="NCBI Taxonomy" id="68203"/>
    <lineage>
        <taxon>Bacteria</taxon>
        <taxon>Bacillati</taxon>
        <taxon>Actinomycetota</taxon>
        <taxon>Actinomycetes</taxon>
        <taxon>Kitasatosporales</taxon>
        <taxon>Streptomycetaceae</taxon>
        <taxon>Streptomyces</taxon>
    </lineage>
</organism>
<keyword evidence="2" id="KW-1185">Reference proteome</keyword>
<dbReference type="EMBL" id="JAANNW010000035">
    <property type="protein sequence ID" value="NUV77927.1"/>
    <property type="molecule type" value="Genomic_DNA"/>
</dbReference>
<dbReference type="Proteomes" id="UP000556843">
    <property type="component" value="Unassembled WGS sequence"/>
</dbReference>
<comment type="caution">
    <text evidence="1">The sequence shown here is derived from an EMBL/GenBank/DDBJ whole genome shotgun (WGS) entry which is preliminary data.</text>
</comment>
<accession>A0ACC7Y7M7</accession>
<reference evidence="1" key="1">
    <citation type="submission" date="2020-03" db="EMBL/GenBank/DDBJ databases">
        <title>Complete genome sequence of sixteen Streptomyces strains facilitates identification of candidate genes involved in plant growth-promotion in grain legumes and cereals.</title>
        <authorList>
            <person name="Gopalakrishnan S."/>
            <person name="Thakur V."/>
            <person name="Saxena R."/>
            <person name="Vadlamudi S."/>
            <person name="Purohit S."/>
            <person name="Kumar V."/>
            <person name="Rathore A."/>
            <person name="Chitikineni A."/>
            <person name="Varshney R.K."/>
        </authorList>
    </citation>
    <scope>NUCLEOTIDE SEQUENCE</scope>
    <source>
        <strain evidence="1">CAI-93</strain>
    </source>
</reference>